<dbReference type="InterPro" id="IPR043128">
    <property type="entry name" value="Rev_trsase/Diguanyl_cyclase"/>
</dbReference>
<dbReference type="Pfam" id="PF00078">
    <property type="entry name" value="RVT_1"/>
    <property type="match status" value="1"/>
</dbReference>
<name>A0A484AKR3_DRONA</name>
<accession>A0A484AKR3</accession>
<organism evidence="2 3">
    <name type="scientific">Drosophila navojoa</name>
    <name type="common">Fruit fly</name>
    <dbReference type="NCBI Taxonomy" id="7232"/>
    <lineage>
        <taxon>Eukaryota</taxon>
        <taxon>Metazoa</taxon>
        <taxon>Ecdysozoa</taxon>
        <taxon>Arthropoda</taxon>
        <taxon>Hexapoda</taxon>
        <taxon>Insecta</taxon>
        <taxon>Pterygota</taxon>
        <taxon>Neoptera</taxon>
        <taxon>Endopterygota</taxon>
        <taxon>Diptera</taxon>
        <taxon>Brachycera</taxon>
        <taxon>Muscomorpha</taxon>
        <taxon>Ephydroidea</taxon>
        <taxon>Drosophilidae</taxon>
        <taxon>Drosophila</taxon>
    </lineage>
</organism>
<dbReference type="InterPro" id="IPR043502">
    <property type="entry name" value="DNA/RNA_pol_sf"/>
</dbReference>
<dbReference type="PROSITE" id="PS50878">
    <property type="entry name" value="RT_POL"/>
    <property type="match status" value="1"/>
</dbReference>
<comment type="caution">
    <text evidence="2">The sequence shown here is derived from an EMBL/GenBank/DDBJ whole genome shotgun (WGS) entry which is preliminary data.</text>
</comment>
<feature type="non-terminal residue" evidence="2">
    <location>
        <position position="110"/>
    </location>
</feature>
<dbReference type="SUPFAM" id="SSF56672">
    <property type="entry name" value="DNA/RNA polymerases"/>
    <property type="match status" value="1"/>
</dbReference>
<dbReference type="Gene3D" id="3.30.70.270">
    <property type="match status" value="1"/>
</dbReference>
<sequence length="110" mass="13098">MHTHHILNQLRKARYIRSLNLKDGYWQILMEKASRPLTAFTVPGKWLFQWKVMLFALHSTPATSQRVLDQIIGPEMMLHAFAYLDDIIVIGRTRQEHMNNLREVFRRLRA</sequence>
<dbReference type="PANTHER" id="PTHR33064:SF37">
    <property type="entry name" value="RIBONUCLEASE H"/>
    <property type="match status" value="1"/>
</dbReference>
<evidence type="ECO:0000313" key="2">
    <source>
        <dbReference type="EMBL" id="TDG38097.1"/>
    </source>
</evidence>
<protein>
    <recommendedName>
        <fullName evidence="1">Reverse transcriptase domain-containing protein</fullName>
    </recommendedName>
</protein>
<evidence type="ECO:0000259" key="1">
    <source>
        <dbReference type="PROSITE" id="PS50878"/>
    </source>
</evidence>
<dbReference type="Proteomes" id="UP000295192">
    <property type="component" value="Unassembled WGS sequence"/>
</dbReference>
<proteinExistence type="predicted"/>
<dbReference type="GO" id="GO:0071897">
    <property type="term" value="P:DNA biosynthetic process"/>
    <property type="evidence" value="ECO:0007669"/>
    <property type="project" value="UniProtKB-ARBA"/>
</dbReference>
<dbReference type="EMBL" id="LSRL02012433">
    <property type="protein sequence ID" value="TDG38097.1"/>
    <property type="molecule type" value="Genomic_DNA"/>
</dbReference>
<feature type="domain" description="Reverse transcriptase" evidence="1">
    <location>
        <begin position="1"/>
        <end position="110"/>
    </location>
</feature>
<dbReference type="OMA" id="MHTHHIL"/>
<dbReference type="InterPro" id="IPR000477">
    <property type="entry name" value="RT_dom"/>
</dbReference>
<evidence type="ECO:0000313" key="3">
    <source>
        <dbReference type="Proteomes" id="UP000295192"/>
    </source>
</evidence>
<keyword evidence="3" id="KW-1185">Reference proteome</keyword>
<dbReference type="CDD" id="cd01647">
    <property type="entry name" value="RT_LTR"/>
    <property type="match status" value="1"/>
</dbReference>
<dbReference type="Gene3D" id="3.10.10.10">
    <property type="entry name" value="HIV Type 1 Reverse Transcriptase, subunit A, domain 1"/>
    <property type="match status" value="1"/>
</dbReference>
<dbReference type="PANTHER" id="PTHR33064">
    <property type="entry name" value="POL PROTEIN"/>
    <property type="match status" value="1"/>
</dbReference>
<reference evidence="2 3" key="1">
    <citation type="journal article" date="2019" name="J. Hered.">
        <title>An Improved Genome Assembly for Drosophila navojoa, the Basal Species in the mojavensis Cluster.</title>
        <authorList>
            <person name="Vanderlinde T."/>
            <person name="Dupim E.G."/>
            <person name="Nazario-Yepiz N.O."/>
            <person name="Carvalho A.B."/>
        </authorList>
    </citation>
    <scope>NUCLEOTIDE SEQUENCE [LARGE SCALE GENOMIC DNA]</scope>
    <source>
        <strain evidence="2">Navoj_Jal97</strain>
        <tissue evidence="2">Whole organism</tissue>
    </source>
</reference>
<gene>
    <name evidence="2" type="ORF">AWZ03_015481</name>
</gene>
<dbReference type="STRING" id="7232.A0A484AKR3"/>
<dbReference type="InterPro" id="IPR051320">
    <property type="entry name" value="Viral_Replic_Matur_Polypro"/>
</dbReference>
<dbReference type="AlphaFoldDB" id="A0A484AKR3"/>